<dbReference type="AlphaFoldDB" id="A0AAD8N7U0"/>
<organism evidence="4 5">
    <name type="scientific">Heracleum sosnowskyi</name>
    <dbReference type="NCBI Taxonomy" id="360622"/>
    <lineage>
        <taxon>Eukaryota</taxon>
        <taxon>Viridiplantae</taxon>
        <taxon>Streptophyta</taxon>
        <taxon>Embryophyta</taxon>
        <taxon>Tracheophyta</taxon>
        <taxon>Spermatophyta</taxon>
        <taxon>Magnoliopsida</taxon>
        <taxon>eudicotyledons</taxon>
        <taxon>Gunneridae</taxon>
        <taxon>Pentapetalae</taxon>
        <taxon>asterids</taxon>
        <taxon>campanulids</taxon>
        <taxon>Apiales</taxon>
        <taxon>Apiaceae</taxon>
        <taxon>Apioideae</taxon>
        <taxon>apioid superclade</taxon>
        <taxon>Tordylieae</taxon>
        <taxon>Tordyliinae</taxon>
        <taxon>Heracleum</taxon>
    </lineage>
</organism>
<comment type="similarity">
    <text evidence="3">Belongs to the GRAS family.</text>
</comment>
<name>A0AAD8N7U0_9APIA</name>
<feature type="short sequence motif" description="VHIID" evidence="3">
    <location>
        <begin position="236"/>
        <end position="240"/>
    </location>
</feature>
<dbReference type="EMBL" id="JAUIZM010000001">
    <property type="protein sequence ID" value="KAK1404985.1"/>
    <property type="molecule type" value="Genomic_DNA"/>
</dbReference>
<dbReference type="Pfam" id="PF03514">
    <property type="entry name" value="GRAS"/>
    <property type="match status" value="1"/>
</dbReference>
<evidence type="ECO:0000256" key="3">
    <source>
        <dbReference type="PROSITE-ProRule" id="PRU01191"/>
    </source>
</evidence>
<gene>
    <name evidence="4" type="ORF">POM88_004590</name>
</gene>
<reference evidence="4" key="1">
    <citation type="submission" date="2023-02" db="EMBL/GenBank/DDBJ databases">
        <title>Genome of toxic invasive species Heracleum sosnowskyi carries increased number of genes despite the absence of recent whole-genome duplications.</title>
        <authorList>
            <person name="Schelkunov M."/>
            <person name="Shtratnikova V."/>
            <person name="Makarenko M."/>
            <person name="Klepikova A."/>
            <person name="Omelchenko D."/>
            <person name="Novikova G."/>
            <person name="Obukhova E."/>
            <person name="Bogdanov V."/>
            <person name="Penin A."/>
            <person name="Logacheva M."/>
        </authorList>
    </citation>
    <scope>NUCLEOTIDE SEQUENCE</scope>
    <source>
        <strain evidence="4">Hsosn_3</strain>
        <tissue evidence="4">Leaf</tissue>
    </source>
</reference>
<feature type="region of interest" description="Leucine repeat II (LRII)" evidence="3">
    <location>
        <begin position="286"/>
        <end position="318"/>
    </location>
</feature>
<feature type="region of interest" description="Leucine repeat I (LRI)" evidence="3">
    <location>
        <begin position="126"/>
        <end position="186"/>
    </location>
</feature>
<dbReference type="Proteomes" id="UP001237642">
    <property type="component" value="Unassembled WGS sequence"/>
</dbReference>
<reference evidence="4" key="2">
    <citation type="submission" date="2023-05" db="EMBL/GenBank/DDBJ databases">
        <authorList>
            <person name="Schelkunov M.I."/>
        </authorList>
    </citation>
    <scope>NUCLEOTIDE SEQUENCE</scope>
    <source>
        <strain evidence="4">Hsosn_3</strain>
        <tissue evidence="4">Leaf</tissue>
    </source>
</reference>
<evidence type="ECO:0000256" key="2">
    <source>
        <dbReference type="ARBA" id="ARBA00023163"/>
    </source>
</evidence>
<evidence type="ECO:0000313" key="5">
    <source>
        <dbReference type="Proteomes" id="UP001237642"/>
    </source>
</evidence>
<keyword evidence="2" id="KW-0804">Transcription</keyword>
<sequence length="495" mass="54140">MQVSGKASQSYGTPEAATAIGGYPGTGFAVTCSANGSPISGESSLTCPSGVNHSPGNNIYSSHVCDSSYRGDLVSLKHKIREIETAMLGPEPDIAISSDNSVFGGPSEMSSGKDYLERMMAIISSGDIKEVLVNCAKAVADNDLLNAEWLISELRPMVSVSGNPLQRLGAYMLEGLVARLSSSGTSICKTLKCKEPTSSELFSYMHFLYEVCPYFKFGYMSANGAIADAMKDEKSIHIIDFQIAEGAQWFTLIQALAARPGGPPRIRITGIEDATSAYVREGGLDIVGKRLSSLAVSCKVPFEFNAATILGSDVDTIKILPGEALAVNFAFKLHHMPDESVGTVNHRDKVLRFVKSLSPKVVTIVEQEANTNTLFMPRFLESMNHYMAIFESIDVTLPRDHKERINVEQHCLARDLVNIIACEGTERVERQELLEKWKSRFAAAGFKPYPLSPYVNATIKSLLKNYSENYTLKERDGALYLGWLKQDLVASCAWR</sequence>
<keyword evidence="1" id="KW-0805">Transcription regulation</keyword>
<feature type="region of interest" description="SAW" evidence="3">
    <location>
        <begin position="421"/>
        <end position="495"/>
    </location>
</feature>
<evidence type="ECO:0000313" key="4">
    <source>
        <dbReference type="EMBL" id="KAK1404985.1"/>
    </source>
</evidence>
<protein>
    <submittedName>
        <fullName evidence="4">Scarecrow-like transcription factor PAT1</fullName>
    </submittedName>
</protein>
<proteinExistence type="inferred from homology"/>
<comment type="caution">
    <text evidence="4">The sequence shown here is derived from an EMBL/GenBank/DDBJ whole genome shotgun (WGS) entry which is preliminary data.</text>
</comment>
<feature type="region of interest" description="VHIID" evidence="3">
    <location>
        <begin position="205"/>
        <end position="270"/>
    </location>
</feature>
<accession>A0AAD8N7U0</accession>
<dbReference type="InterPro" id="IPR005202">
    <property type="entry name" value="TF_GRAS"/>
</dbReference>
<comment type="caution">
    <text evidence="3">Lacks conserved residue(s) required for the propagation of feature annotation.</text>
</comment>
<evidence type="ECO:0000256" key="1">
    <source>
        <dbReference type="ARBA" id="ARBA00023015"/>
    </source>
</evidence>
<dbReference type="PROSITE" id="PS50985">
    <property type="entry name" value="GRAS"/>
    <property type="match status" value="1"/>
</dbReference>
<dbReference type="PANTHER" id="PTHR31636">
    <property type="entry name" value="OSJNBA0084A10.13 PROTEIN-RELATED"/>
    <property type="match status" value="1"/>
</dbReference>
<keyword evidence="5" id="KW-1185">Reference proteome</keyword>